<evidence type="ECO:0008006" key="6">
    <source>
        <dbReference type="Google" id="ProtNLM"/>
    </source>
</evidence>
<feature type="compositionally biased region" description="Gly residues" evidence="1">
    <location>
        <begin position="293"/>
        <end position="305"/>
    </location>
</feature>
<organism evidence="4 5">
    <name type="scientific">Neurospora intermedia</name>
    <dbReference type="NCBI Taxonomy" id="5142"/>
    <lineage>
        <taxon>Eukaryota</taxon>
        <taxon>Fungi</taxon>
        <taxon>Dikarya</taxon>
        <taxon>Ascomycota</taxon>
        <taxon>Pezizomycotina</taxon>
        <taxon>Sordariomycetes</taxon>
        <taxon>Sordariomycetidae</taxon>
        <taxon>Sordariales</taxon>
        <taxon>Sordariaceae</taxon>
        <taxon>Neurospora</taxon>
    </lineage>
</organism>
<dbReference type="Gene3D" id="3.30.1520.10">
    <property type="entry name" value="Phox-like domain"/>
    <property type="match status" value="1"/>
</dbReference>
<dbReference type="SUPFAM" id="SSF58038">
    <property type="entry name" value="SNARE fusion complex"/>
    <property type="match status" value="1"/>
</dbReference>
<evidence type="ECO:0000313" key="4">
    <source>
        <dbReference type="EMBL" id="KAL0473330.1"/>
    </source>
</evidence>
<dbReference type="Proteomes" id="UP001451303">
    <property type="component" value="Unassembled WGS sequence"/>
</dbReference>
<proteinExistence type="predicted"/>
<accession>A0ABR3DKY4</accession>
<keyword evidence="5" id="KW-1185">Reference proteome</keyword>
<dbReference type="Gene3D" id="1.20.5.110">
    <property type="match status" value="1"/>
</dbReference>
<dbReference type="Pfam" id="PF00787">
    <property type="entry name" value="PX"/>
    <property type="match status" value="1"/>
</dbReference>
<dbReference type="InterPro" id="IPR001683">
    <property type="entry name" value="PX_dom"/>
</dbReference>
<reference evidence="4 5" key="1">
    <citation type="submission" date="2023-09" db="EMBL/GenBank/DDBJ databases">
        <title>Multi-omics analysis of a traditional fermented food reveals byproduct-associated fungal strains for waste-to-food upcycling.</title>
        <authorList>
            <consortium name="Lawrence Berkeley National Laboratory"/>
            <person name="Rekdal V.M."/>
            <person name="Villalobos-Escobedo J.M."/>
            <person name="Rodriguez-Valeron N."/>
            <person name="Garcia M.O."/>
            <person name="Vasquez D.P."/>
            <person name="Damayanti I."/>
            <person name="Sorensen P.M."/>
            <person name="Baidoo E.E."/>
            <person name="De Carvalho A.C."/>
            <person name="Riley R."/>
            <person name="Lipzen A."/>
            <person name="He G."/>
            <person name="Yan M."/>
            <person name="Haridas S."/>
            <person name="Daum C."/>
            <person name="Yoshinaga Y."/>
            <person name="Ng V."/>
            <person name="Grigoriev I.V."/>
            <person name="Munk R."/>
            <person name="Nuraida L."/>
            <person name="Wijaya C.H."/>
            <person name="Morales P.-C."/>
            <person name="Keasling J.D."/>
        </authorList>
    </citation>
    <scope>NUCLEOTIDE SEQUENCE [LARGE SCALE GENOMIC DNA]</scope>
    <source>
        <strain evidence="4 5">FGSC 2613</strain>
    </source>
</reference>
<feature type="domain" description="PX" evidence="3">
    <location>
        <begin position="9"/>
        <end position="124"/>
    </location>
</feature>
<dbReference type="EMBL" id="JAVLET010000002">
    <property type="protein sequence ID" value="KAL0473330.1"/>
    <property type="molecule type" value="Genomic_DNA"/>
</dbReference>
<feature type="compositionally biased region" description="Low complexity" evidence="1">
    <location>
        <begin position="268"/>
        <end position="280"/>
    </location>
</feature>
<name>A0ABR3DKY4_NEUIN</name>
<evidence type="ECO:0000256" key="1">
    <source>
        <dbReference type="SAM" id="MobiDB-lite"/>
    </source>
</evidence>
<dbReference type="SMART" id="SM00397">
    <property type="entry name" value="t_SNARE"/>
    <property type="match status" value="1"/>
</dbReference>
<feature type="region of interest" description="Disordered" evidence="1">
    <location>
        <begin position="452"/>
        <end position="506"/>
    </location>
</feature>
<feature type="compositionally biased region" description="Basic and acidic residues" evidence="1">
    <location>
        <begin position="479"/>
        <end position="492"/>
    </location>
</feature>
<feature type="compositionally biased region" description="Basic and acidic residues" evidence="1">
    <location>
        <begin position="458"/>
        <end position="470"/>
    </location>
</feature>
<feature type="domain" description="T-SNARE coiled-coil homology" evidence="2">
    <location>
        <begin position="329"/>
        <end position="391"/>
    </location>
</feature>
<evidence type="ECO:0000259" key="3">
    <source>
        <dbReference type="PROSITE" id="PS50195"/>
    </source>
</evidence>
<dbReference type="InterPro" id="IPR000727">
    <property type="entry name" value="T_SNARE_dom"/>
</dbReference>
<dbReference type="CDD" id="cd06897">
    <property type="entry name" value="PX_SNARE"/>
    <property type="match status" value="1"/>
</dbReference>
<dbReference type="SMART" id="SM00312">
    <property type="entry name" value="PX"/>
    <property type="match status" value="1"/>
</dbReference>
<dbReference type="PROSITE" id="PS50192">
    <property type="entry name" value="T_SNARE"/>
    <property type="match status" value="1"/>
</dbReference>
<sequence>MAPPAEISIPTTSISTPSSESGGSLKPFTLYNITLRLPLRSFVVQKRYSDFLALHQALTSLVGSPPPEPLPAKNWFKSTVNSPELTEKRRVALERYLRAIAEPPDRRWRDTPVWRAFLNLPGGASGANAAASTAGSGSGIEGKIPAIGLKDANLAAASDPGTWLDLHRELKGALHEARVALGRRDGATENMTKLEAGAAAKRALVRAGSLLGSLQEGLGVLKSSGRVGEGELRRRRDLLAAARVERDGLDKLSSSLAHASREAARQASISGPSGSGSSSGEAGERAKLFAGSPGAGGGSVRGGRVLGAPLPETKRTKELDNEGVLQLQRDTMRDQDMEVEALARIVRRQKEMGLAINDEVERQTNMLDNLNTNVDVVDKKLRVAKGREEDGENNDDDSLNRIMFIMSSEEGSVAEVIVVPTTVAQRDQHGAFHRPRNGRLRLRRDQWLYELSSDDDGHDDHSSTTDEKKSRTARQQRQQGDEGKGKRNEGLRAKGRPSGGGGGGGGEEGNMFDAFLFCIKGVLAGVQGFWLLQWALGRLSDVLTCVVEFGLLLLGQPSESFG</sequence>
<evidence type="ECO:0000259" key="2">
    <source>
        <dbReference type="PROSITE" id="PS50192"/>
    </source>
</evidence>
<dbReference type="InterPro" id="IPR036871">
    <property type="entry name" value="PX_dom_sf"/>
</dbReference>
<protein>
    <recommendedName>
        <fullName evidence="6">PX domain-containing protein</fullName>
    </recommendedName>
</protein>
<feature type="region of interest" description="Disordered" evidence="1">
    <location>
        <begin position="1"/>
        <end position="22"/>
    </location>
</feature>
<evidence type="ECO:0000313" key="5">
    <source>
        <dbReference type="Proteomes" id="UP001451303"/>
    </source>
</evidence>
<dbReference type="PROSITE" id="PS50195">
    <property type="entry name" value="PX"/>
    <property type="match status" value="1"/>
</dbReference>
<feature type="compositionally biased region" description="Gly residues" evidence="1">
    <location>
        <begin position="497"/>
        <end position="506"/>
    </location>
</feature>
<gene>
    <name evidence="4" type="ORF">QR685DRAFT_434456</name>
</gene>
<dbReference type="CDD" id="cd15858">
    <property type="entry name" value="SNARE_VAM7"/>
    <property type="match status" value="1"/>
</dbReference>
<feature type="region of interest" description="Disordered" evidence="1">
    <location>
        <begin position="263"/>
        <end position="306"/>
    </location>
</feature>
<dbReference type="PANTHER" id="PTHR22775:SF3">
    <property type="entry name" value="SORTING NEXIN-13"/>
    <property type="match status" value="1"/>
</dbReference>
<dbReference type="PANTHER" id="PTHR22775">
    <property type="entry name" value="SORTING NEXIN"/>
    <property type="match status" value="1"/>
</dbReference>
<comment type="caution">
    <text evidence="4">The sequence shown here is derived from an EMBL/GenBank/DDBJ whole genome shotgun (WGS) entry which is preliminary data.</text>
</comment>
<dbReference type="SUPFAM" id="SSF64268">
    <property type="entry name" value="PX domain"/>
    <property type="match status" value="1"/>
</dbReference>